<feature type="compositionally biased region" description="Polar residues" evidence="1">
    <location>
        <begin position="41"/>
        <end position="69"/>
    </location>
</feature>
<name>A0ABR2W115_9FUNG</name>
<dbReference type="InterPro" id="IPR028322">
    <property type="entry name" value="PNRC-like_rgn"/>
</dbReference>
<evidence type="ECO:0000256" key="1">
    <source>
        <dbReference type="SAM" id="MobiDB-lite"/>
    </source>
</evidence>
<keyword evidence="3" id="KW-1185">Reference proteome</keyword>
<feature type="compositionally biased region" description="Low complexity" evidence="1">
    <location>
        <begin position="70"/>
        <end position="89"/>
    </location>
</feature>
<organism evidence="2 3">
    <name type="scientific">Basidiobolus ranarum</name>
    <dbReference type="NCBI Taxonomy" id="34480"/>
    <lineage>
        <taxon>Eukaryota</taxon>
        <taxon>Fungi</taxon>
        <taxon>Fungi incertae sedis</taxon>
        <taxon>Zoopagomycota</taxon>
        <taxon>Entomophthoromycotina</taxon>
        <taxon>Basidiobolomycetes</taxon>
        <taxon>Basidiobolales</taxon>
        <taxon>Basidiobolaceae</taxon>
        <taxon>Basidiobolus</taxon>
    </lineage>
</organism>
<dbReference type="Proteomes" id="UP001479436">
    <property type="component" value="Unassembled WGS sequence"/>
</dbReference>
<protein>
    <submittedName>
        <fullName evidence="2">Uncharacterized protein</fullName>
    </submittedName>
</protein>
<dbReference type="Pfam" id="PF15365">
    <property type="entry name" value="PNRC"/>
    <property type="match status" value="1"/>
</dbReference>
<comment type="caution">
    <text evidence="2">The sequence shown here is derived from an EMBL/GenBank/DDBJ whole genome shotgun (WGS) entry which is preliminary data.</text>
</comment>
<evidence type="ECO:0000313" key="2">
    <source>
        <dbReference type="EMBL" id="KAK9712886.1"/>
    </source>
</evidence>
<feature type="region of interest" description="Disordered" evidence="1">
    <location>
        <begin position="1"/>
        <end position="161"/>
    </location>
</feature>
<dbReference type="EMBL" id="JASJQH010007192">
    <property type="protein sequence ID" value="KAK9712886.1"/>
    <property type="molecule type" value="Genomic_DNA"/>
</dbReference>
<feature type="compositionally biased region" description="Polar residues" evidence="1">
    <location>
        <begin position="20"/>
        <end position="32"/>
    </location>
</feature>
<proteinExistence type="predicted"/>
<gene>
    <name evidence="2" type="ORF">K7432_006845</name>
</gene>
<reference evidence="2 3" key="1">
    <citation type="submission" date="2023-04" db="EMBL/GenBank/DDBJ databases">
        <title>Genome of Basidiobolus ranarum AG-B5.</title>
        <authorList>
            <person name="Stajich J.E."/>
            <person name="Carter-House D."/>
            <person name="Gryganskyi A."/>
        </authorList>
    </citation>
    <scope>NUCLEOTIDE SEQUENCE [LARGE SCALE GENOMIC DNA]</scope>
    <source>
        <strain evidence="2 3">AG-B5</strain>
    </source>
</reference>
<sequence>METPKFHKHAVPRTPKNKSSRNQTNQQSPKRSSSNRHKNSPHTPTRNLNSNGDNYTNSQNLQSVKSRSISPSSYYGNQYSYGSPYSSDSDSFEAATPPRESFLSDSIYRKQKSGLSPRGVSRETTPDLLSEEDIFISRTPQRNGKNGLYAGPTFSNAPTPDTLPVPVFMGRSPSPPSSVYNLSPSNHTTAELGLNTQFSSNVPYHQSNVNDCDLRLRSQKLLSLLNGGHTASPEVYNPVSCYPGVHPSYGQHYQPYNFPLY</sequence>
<accession>A0ABR2W115</accession>
<evidence type="ECO:0000313" key="3">
    <source>
        <dbReference type="Proteomes" id="UP001479436"/>
    </source>
</evidence>
<feature type="compositionally biased region" description="Basic residues" evidence="1">
    <location>
        <begin position="1"/>
        <end position="19"/>
    </location>
</feature>